<comment type="function">
    <text evidence="5">This is one of the proteins that binds to the 5S RNA in the ribosome where it forms part of the central protuberance.</text>
</comment>
<dbReference type="Proteomes" id="UP000034160">
    <property type="component" value="Unassembled WGS sequence"/>
</dbReference>
<gene>
    <name evidence="5" type="primary">rplY</name>
    <name evidence="5" type="synonym">ctc</name>
    <name evidence="9" type="ORF">UU93_C0001G0019</name>
</gene>
<dbReference type="InterPro" id="IPR020057">
    <property type="entry name" value="Ribosomal_bL25_b-dom"/>
</dbReference>
<dbReference type="PANTHER" id="PTHR33284:SF1">
    <property type="entry name" value="RIBOSOMAL PROTEIN L25_GLN-TRNA SYNTHETASE, ANTI-CODON-BINDING DOMAIN-CONTAINING PROTEIN"/>
    <property type="match status" value="1"/>
</dbReference>
<dbReference type="AlphaFoldDB" id="A0A0G1B6S3"/>
<dbReference type="Pfam" id="PF01386">
    <property type="entry name" value="Ribosomal_L25p"/>
    <property type="match status" value="1"/>
</dbReference>
<keyword evidence="1 5" id="KW-0699">rRNA-binding</keyword>
<comment type="similarity">
    <text evidence="5">Belongs to the bacterial ribosomal protein bL25 family. CTC subfamily.</text>
</comment>
<dbReference type="NCBIfam" id="TIGR00731">
    <property type="entry name" value="bL25_bact_ctc"/>
    <property type="match status" value="1"/>
</dbReference>
<evidence type="ECO:0000259" key="8">
    <source>
        <dbReference type="Pfam" id="PF14693"/>
    </source>
</evidence>
<sequence>MTKHTLQAKLRKIIGRKVKTLRAAGIAPANIFGSDTKSVSIQVSAPEFSKLYKQVGESTLVYLQIEGEKEPRPVMVHEVRKNPVSGQVQHVDFHQVNLKEKVVASVPLVIVGESLAQKDGLGILVQPTSELEIEALPTEMPQNIEVDVSKLSAVNESVTAKDIKLSSGLTLKSDPEAIVAKIEPLAAEEPKEIPVETPIEGAVTPEASTDQVPASSDQSPEPAQS</sequence>
<feature type="domain" description="Large ribosomal subunit protein bL25 L25" evidence="7">
    <location>
        <begin position="6"/>
        <end position="93"/>
    </location>
</feature>
<name>A0A0G1B6S3_9BACT</name>
<dbReference type="Pfam" id="PF14693">
    <property type="entry name" value="Ribosomal_TL5_C"/>
    <property type="match status" value="1"/>
</dbReference>
<keyword evidence="2 5" id="KW-0694">RNA-binding</keyword>
<dbReference type="STRING" id="1618356.UU93_C0001G0019"/>
<dbReference type="GO" id="GO:0003735">
    <property type="term" value="F:structural constituent of ribosome"/>
    <property type="evidence" value="ECO:0007669"/>
    <property type="project" value="InterPro"/>
</dbReference>
<keyword evidence="4 5" id="KW-0687">Ribonucleoprotein</keyword>
<evidence type="ECO:0000256" key="3">
    <source>
        <dbReference type="ARBA" id="ARBA00022980"/>
    </source>
</evidence>
<comment type="subunit">
    <text evidence="5">Part of the 50S ribosomal subunit; part of the 5S rRNA/L5/L18/L25 subcomplex. Contacts the 5S rRNA. Binds to the 5S rRNA independently of L5 and L18.</text>
</comment>
<dbReference type="InterPro" id="IPR020056">
    <property type="entry name" value="Rbsml_bL25/Gln-tRNA_synth_N"/>
</dbReference>
<dbReference type="InterPro" id="IPR001021">
    <property type="entry name" value="Ribosomal_bL25_long"/>
</dbReference>
<organism evidence="9 10">
    <name type="scientific">Candidatus Amesbacteria bacterium GW2011_GWA2_42_12</name>
    <dbReference type="NCBI Taxonomy" id="1618356"/>
    <lineage>
        <taxon>Bacteria</taxon>
        <taxon>Candidatus Amesiibacteriota</taxon>
    </lineage>
</organism>
<comment type="caution">
    <text evidence="9">The sequence shown here is derived from an EMBL/GenBank/DDBJ whole genome shotgun (WGS) entry which is preliminary data.</text>
</comment>
<dbReference type="SUPFAM" id="SSF50715">
    <property type="entry name" value="Ribosomal protein L25-like"/>
    <property type="match status" value="1"/>
</dbReference>
<dbReference type="InterPro" id="IPR020930">
    <property type="entry name" value="Ribosomal_uL5_bac-type"/>
</dbReference>
<dbReference type="CDD" id="cd00495">
    <property type="entry name" value="Ribosomal_L25_TL5_CTC"/>
    <property type="match status" value="1"/>
</dbReference>
<keyword evidence="3 5" id="KW-0689">Ribosomal protein</keyword>
<dbReference type="EMBL" id="LCCN01000001">
    <property type="protein sequence ID" value="KKS33188.1"/>
    <property type="molecule type" value="Genomic_DNA"/>
</dbReference>
<dbReference type="Gene3D" id="2.40.240.10">
    <property type="entry name" value="Ribosomal Protein L25, Chain P"/>
    <property type="match status" value="1"/>
</dbReference>
<feature type="compositionally biased region" description="Polar residues" evidence="6">
    <location>
        <begin position="206"/>
        <end position="225"/>
    </location>
</feature>
<evidence type="ECO:0000256" key="1">
    <source>
        <dbReference type="ARBA" id="ARBA00022730"/>
    </source>
</evidence>
<protein>
    <recommendedName>
        <fullName evidence="5">Large ribosomal subunit protein bL25</fullName>
    </recommendedName>
    <alternativeName>
        <fullName evidence="5">General stress protein CTC</fullName>
    </alternativeName>
</protein>
<evidence type="ECO:0000256" key="6">
    <source>
        <dbReference type="SAM" id="MobiDB-lite"/>
    </source>
</evidence>
<evidence type="ECO:0000256" key="2">
    <source>
        <dbReference type="ARBA" id="ARBA00022884"/>
    </source>
</evidence>
<dbReference type="InterPro" id="IPR037121">
    <property type="entry name" value="Ribosomal_bL25_C"/>
</dbReference>
<dbReference type="InterPro" id="IPR011035">
    <property type="entry name" value="Ribosomal_bL25/Gln-tRNA_synth"/>
</dbReference>
<evidence type="ECO:0000313" key="9">
    <source>
        <dbReference type="EMBL" id="KKS33188.1"/>
    </source>
</evidence>
<feature type="domain" description="Large ribosomal subunit protein bL25 beta" evidence="8">
    <location>
        <begin position="101"/>
        <end position="184"/>
    </location>
</feature>
<accession>A0A0G1B6S3</accession>
<evidence type="ECO:0000256" key="4">
    <source>
        <dbReference type="ARBA" id="ARBA00023274"/>
    </source>
</evidence>
<evidence type="ECO:0000256" key="5">
    <source>
        <dbReference type="HAMAP-Rule" id="MF_01334"/>
    </source>
</evidence>
<reference evidence="9 10" key="1">
    <citation type="journal article" date="2015" name="Nature">
        <title>rRNA introns, odd ribosomes, and small enigmatic genomes across a large radiation of phyla.</title>
        <authorList>
            <person name="Brown C.T."/>
            <person name="Hug L.A."/>
            <person name="Thomas B.C."/>
            <person name="Sharon I."/>
            <person name="Castelle C.J."/>
            <person name="Singh A."/>
            <person name="Wilkins M.J."/>
            <person name="Williams K.H."/>
            <person name="Banfield J.F."/>
        </authorList>
    </citation>
    <scope>NUCLEOTIDE SEQUENCE [LARGE SCALE GENOMIC DNA]</scope>
</reference>
<dbReference type="GO" id="GO:0008097">
    <property type="term" value="F:5S rRNA binding"/>
    <property type="evidence" value="ECO:0007669"/>
    <property type="project" value="InterPro"/>
</dbReference>
<proteinExistence type="inferred from homology"/>
<evidence type="ECO:0000259" key="7">
    <source>
        <dbReference type="Pfam" id="PF01386"/>
    </source>
</evidence>
<dbReference type="PANTHER" id="PTHR33284">
    <property type="entry name" value="RIBOSOMAL PROTEIN L25/GLN-TRNA SYNTHETASE, ANTI-CODON-BINDING DOMAIN-CONTAINING PROTEIN"/>
    <property type="match status" value="1"/>
</dbReference>
<dbReference type="GO" id="GO:0022625">
    <property type="term" value="C:cytosolic large ribosomal subunit"/>
    <property type="evidence" value="ECO:0007669"/>
    <property type="project" value="TreeGrafter"/>
</dbReference>
<dbReference type="Gene3D" id="2.170.120.20">
    <property type="entry name" value="Ribosomal protein L25, beta domain"/>
    <property type="match status" value="1"/>
</dbReference>
<feature type="region of interest" description="Disordered" evidence="6">
    <location>
        <begin position="189"/>
        <end position="225"/>
    </location>
</feature>
<dbReference type="HAMAP" id="MF_01334">
    <property type="entry name" value="Ribosomal_bL25_CTC"/>
    <property type="match status" value="1"/>
</dbReference>
<dbReference type="GO" id="GO:0006412">
    <property type="term" value="P:translation"/>
    <property type="evidence" value="ECO:0007669"/>
    <property type="project" value="UniProtKB-UniRule"/>
</dbReference>
<dbReference type="InterPro" id="IPR029751">
    <property type="entry name" value="Ribosomal_L25_dom"/>
</dbReference>
<evidence type="ECO:0000313" key="10">
    <source>
        <dbReference type="Proteomes" id="UP000034160"/>
    </source>
</evidence>